<dbReference type="InterPro" id="IPR050413">
    <property type="entry name" value="TCR_beta_variable"/>
</dbReference>
<dbReference type="CDD" id="cd00099">
    <property type="entry name" value="IgV"/>
    <property type="match status" value="1"/>
</dbReference>
<dbReference type="GeneTree" id="ENSGT01150000288117"/>
<dbReference type="SUPFAM" id="SSF48726">
    <property type="entry name" value="Immunoglobulin"/>
    <property type="match status" value="1"/>
</dbReference>
<dbReference type="Ensembl" id="ENSDCDT00010007582.1">
    <property type="protein sequence ID" value="ENSDCDP00010007289.1"/>
    <property type="gene ID" value="ENSDCDG00010003184.1"/>
</dbReference>
<dbReference type="GO" id="GO:0002376">
    <property type="term" value="P:immune system process"/>
    <property type="evidence" value="ECO:0007669"/>
    <property type="project" value="UniProtKB-KW"/>
</dbReference>
<dbReference type="AlphaFoldDB" id="A0AAY4AEI5"/>
<dbReference type="GO" id="GO:0007166">
    <property type="term" value="P:cell surface receptor signaling pathway"/>
    <property type="evidence" value="ECO:0007669"/>
    <property type="project" value="TreeGrafter"/>
</dbReference>
<evidence type="ECO:0000256" key="1">
    <source>
        <dbReference type="ARBA" id="ARBA00022859"/>
    </source>
</evidence>
<dbReference type="Gene3D" id="2.60.40.10">
    <property type="entry name" value="Immunoglobulins"/>
    <property type="match status" value="1"/>
</dbReference>
<evidence type="ECO:0000313" key="2">
    <source>
        <dbReference type="Ensembl" id="ENSDCDP00010007289.1"/>
    </source>
</evidence>
<reference evidence="2 3" key="1">
    <citation type="submission" date="2020-06" db="EMBL/GenBank/DDBJ databases">
        <authorList>
            <consortium name="Wellcome Sanger Institute Data Sharing"/>
        </authorList>
    </citation>
    <scope>NUCLEOTIDE SEQUENCE [LARGE SCALE GENOMIC DNA]</scope>
</reference>
<dbReference type="PANTHER" id="PTHR23268">
    <property type="entry name" value="T-CELL RECEPTOR BETA CHAIN"/>
    <property type="match status" value="1"/>
</dbReference>
<dbReference type="GO" id="GO:0005886">
    <property type="term" value="C:plasma membrane"/>
    <property type="evidence" value="ECO:0007669"/>
    <property type="project" value="TreeGrafter"/>
</dbReference>
<reference evidence="2" key="3">
    <citation type="submission" date="2025-09" db="UniProtKB">
        <authorList>
            <consortium name="Ensembl"/>
        </authorList>
    </citation>
    <scope>IDENTIFICATION</scope>
</reference>
<keyword evidence="1" id="KW-0391">Immunity</keyword>
<evidence type="ECO:0000313" key="3">
    <source>
        <dbReference type="Proteomes" id="UP000694580"/>
    </source>
</evidence>
<accession>A0AAY4AEI5</accession>
<proteinExistence type="predicted"/>
<dbReference type="Proteomes" id="UP000694580">
    <property type="component" value="Chromosome 1"/>
</dbReference>
<organism evidence="2 3">
    <name type="scientific">Denticeps clupeoides</name>
    <name type="common">denticle herring</name>
    <dbReference type="NCBI Taxonomy" id="299321"/>
    <lineage>
        <taxon>Eukaryota</taxon>
        <taxon>Metazoa</taxon>
        <taxon>Chordata</taxon>
        <taxon>Craniata</taxon>
        <taxon>Vertebrata</taxon>
        <taxon>Euteleostomi</taxon>
        <taxon>Actinopterygii</taxon>
        <taxon>Neopterygii</taxon>
        <taxon>Teleostei</taxon>
        <taxon>Clupei</taxon>
        <taxon>Clupeiformes</taxon>
        <taxon>Denticipitoidei</taxon>
        <taxon>Denticipitidae</taxon>
        <taxon>Denticeps</taxon>
    </lineage>
</organism>
<sequence>MTDRHIYLCNSVNQSPENTPGESVQNTCNHSISSYYTILWYQRLEGETALELVRYIYHSNPDTDTSYKDNFDMSGDGQNMANLTFKAGSSAVYFCAASRAHCCWDLHFTSKTSSKSRKPP</sequence>
<dbReference type="InterPro" id="IPR036179">
    <property type="entry name" value="Ig-like_dom_sf"/>
</dbReference>
<name>A0AAY4AEI5_9TELE</name>
<protein>
    <recommendedName>
        <fullName evidence="4">Ig-like domain-containing protein</fullName>
    </recommendedName>
</protein>
<keyword evidence="3" id="KW-1185">Reference proteome</keyword>
<reference evidence="2" key="2">
    <citation type="submission" date="2025-08" db="UniProtKB">
        <authorList>
            <consortium name="Ensembl"/>
        </authorList>
    </citation>
    <scope>IDENTIFICATION</scope>
</reference>
<dbReference type="InterPro" id="IPR013783">
    <property type="entry name" value="Ig-like_fold"/>
</dbReference>
<dbReference type="PANTHER" id="PTHR23268:SF28">
    <property type="entry name" value="T CELL RECEPTOR BETA VARIABLE 19"/>
    <property type="match status" value="1"/>
</dbReference>
<evidence type="ECO:0008006" key="4">
    <source>
        <dbReference type="Google" id="ProtNLM"/>
    </source>
</evidence>